<comment type="caution">
    <text evidence="3">The sequence shown here is derived from an EMBL/GenBank/DDBJ whole genome shotgun (WGS) entry which is preliminary data.</text>
</comment>
<feature type="compositionally biased region" description="Low complexity" evidence="1">
    <location>
        <begin position="64"/>
        <end position="92"/>
    </location>
</feature>
<feature type="compositionally biased region" description="Basic and acidic residues" evidence="1">
    <location>
        <begin position="52"/>
        <end position="62"/>
    </location>
</feature>
<dbReference type="EMBL" id="JAGRRH010000066">
    <property type="protein sequence ID" value="KAG7338053.1"/>
    <property type="molecule type" value="Genomic_DNA"/>
</dbReference>
<accession>A0A9K3PV07</accession>
<evidence type="ECO:0000313" key="2">
    <source>
        <dbReference type="EMBL" id="KAG7338053.1"/>
    </source>
</evidence>
<organism evidence="3 4">
    <name type="scientific">Nitzschia inconspicua</name>
    <dbReference type="NCBI Taxonomy" id="303405"/>
    <lineage>
        <taxon>Eukaryota</taxon>
        <taxon>Sar</taxon>
        <taxon>Stramenopiles</taxon>
        <taxon>Ochrophyta</taxon>
        <taxon>Bacillariophyta</taxon>
        <taxon>Bacillariophyceae</taxon>
        <taxon>Bacillariophycidae</taxon>
        <taxon>Bacillariales</taxon>
        <taxon>Bacillariaceae</taxon>
        <taxon>Nitzschia</taxon>
    </lineage>
</organism>
<evidence type="ECO:0000256" key="1">
    <source>
        <dbReference type="SAM" id="MobiDB-lite"/>
    </source>
</evidence>
<evidence type="ECO:0008006" key="5">
    <source>
        <dbReference type="Google" id="ProtNLM"/>
    </source>
</evidence>
<proteinExistence type="predicted"/>
<gene>
    <name evidence="2" type="ORF">IV203_006746</name>
    <name evidence="3" type="ORF">IV203_035904</name>
</gene>
<feature type="region of interest" description="Disordered" evidence="1">
    <location>
        <begin position="51"/>
        <end position="92"/>
    </location>
</feature>
<sequence length="223" mass="24917">MSTPVVTSRWAGNFDCSVCRRKRLMADEFSRNMIQKHRTNGVPLKCKQCTSKMEHEEREQAKRNANIRNNHNNNDNKNNGTTTTTTTNNNNDVTTQETRKCAGSCNQVLSQSEYNRNQWAKGEGKSRCRRCVEQSLQEEATQQQESRDAKIETARRKVEALKLNKTGTTKTTSQEIVAAESELAALQAEKVTGLKPIKLSSSGRGGRGRGRTAGRGSLRGGRR</sequence>
<evidence type="ECO:0000313" key="4">
    <source>
        <dbReference type="Proteomes" id="UP000693970"/>
    </source>
</evidence>
<dbReference type="Proteomes" id="UP000693970">
    <property type="component" value="Unassembled WGS sequence"/>
</dbReference>
<feature type="region of interest" description="Disordered" evidence="1">
    <location>
        <begin position="192"/>
        <end position="223"/>
    </location>
</feature>
<protein>
    <recommendedName>
        <fullName evidence="5">Stc1 domain-containing protein</fullName>
    </recommendedName>
</protein>
<dbReference type="AlphaFoldDB" id="A0A9K3PV07"/>
<keyword evidence="4" id="KW-1185">Reference proteome</keyword>
<evidence type="ECO:0000313" key="3">
    <source>
        <dbReference type="EMBL" id="KAG7360805.1"/>
    </source>
</evidence>
<feature type="compositionally biased region" description="Gly residues" evidence="1">
    <location>
        <begin position="213"/>
        <end position="223"/>
    </location>
</feature>
<dbReference type="OrthoDB" id="44278at2759"/>
<name>A0A9K3PV07_9STRA</name>
<dbReference type="EMBL" id="JAGRRH010000013">
    <property type="protein sequence ID" value="KAG7360805.1"/>
    <property type="molecule type" value="Genomic_DNA"/>
</dbReference>
<reference evidence="3" key="2">
    <citation type="submission" date="2021-04" db="EMBL/GenBank/DDBJ databases">
        <authorList>
            <person name="Podell S."/>
        </authorList>
    </citation>
    <scope>NUCLEOTIDE SEQUENCE</scope>
    <source>
        <strain evidence="3">Hildebrandi</strain>
    </source>
</reference>
<reference evidence="3" key="1">
    <citation type="journal article" date="2021" name="Sci. Rep.">
        <title>Diploid genomic architecture of Nitzschia inconspicua, an elite biomass production diatom.</title>
        <authorList>
            <person name="Oliver A."/>
            <person name="Podell S."/>
            <person name="Pinowska A."/>
            <person name="Traller J.C."/>
            <person name="Smith S.R."/>
            <person name="McClure R."/>
            <person name="Beliaev A."/>
            <person name="Bohutskyi P."/>
            <person name="Hill E.A."/>
            <person name="Rabines A."/>
            <person name="Zheng H."/>
            <person name="Allen L.Z."/>
            <person name="Kuo A."/>
            <person name="Grigoriev I.V."/>
            <person name="Allen A.E."/>
            <person name="Hazlebeck D."/>
            <person name="Allen E.E."/>
        </authorList>
    </citation>
    <scope>NUCLEOTIDE SEQUENCE</scope>
    <source>
        <strain evidence="3">Hildebrandi</strain>
    </source>
</reference>